<proteinExistence type="predicted"/>
<dbReference type="AlphaFoldDB" id="A0AAD7DMS0"/>
<organism evidence="1 2">
    <name type="scientific">Mycena rosella</name>
    <name type="common">Pink bonnet</name>
    <name type="synonym">Agaricus rosellus</name>
    <dbReference type="NCBI Taxonomy" id="1033263"/>
    <lineage>
        <taxon>Eukaryota</taxon>
        <taxon>Fungi</taxon>
        <taxon>Dikarya</taxon>
        <taxon>Basidiomycota</taxon>
        <taxon>Agaricomycotina</taxon>
        <taxon>Agaricomycetes</taxon>
        <taxon>Agaricomycetidae</taxon>
        <taxon>Agaricales</taxon>
        <taxon>Marasmiineae</taxon>
        <taxon>Mycenaceae</taxon>
        <taxon>Mycena</taxon>
    </lineage>
</organism>
<sequence length="149" mass="16924">MDSYLNDRLGNELIPIWSPRGVHWLCTLSSSPSDVPANILTYYDSPPNLLSSKALKVALRDLDFTTKASLYNPREHWLGWTPAAMLPSLDESLMDSTDDDPIDFLFDNKDVGMTPVMYRAFNKDSERPQSVPVRKVASYELAQKWVETI</sequence>
<comment type="caution">
    <text evidence="1">The sequence shown here is derived from an EMBL/GenBank/DDBJ whole genome shotgun (WGS) entry which is preliminary data.</text>
</comment>
<keyword evidence="2" id="KW-1185">Reference proteome</keyword>
<name>A0AAD7DMS0_MYCRO</name>
<dbReference type="Proteomes" id="UP001221757">
    <property type="component" value="Unassembled WGS sequence"/>
</dbReference>
<gene>
    <name evidence="1" type="ORF">B0H17DRAFT_1198691</name>
</gene>
<evidence type="ECO:0000313" key="1">
    <source>
        <dbReference type="EMBL" id="KAJ7695468.1"/>
    </source>
</evidence>
<protein>
    <submittedName>
        <fullName evidence="1">Uncharacterized protein</fullName>
    </submittedName>
</protein>
<accession>A0AAD7DMS0</accession>
<reference evidence="1" key="1">
    <citation type="submission" date="2023-03" db="EMBL/GenBank/DDBJ databases">
        <title>Massive genome expansion in bonnet fungi (Mycena s.s.) driven by repeated elements and novel gene families across ecological guilds.</title>
        <authorList>
            <consortium name="Lawrence Berkeley National Laboratory"/>
            <person name="Harder C.B."/>
            <person name="Miyauchi S."/>
            <person name="Viragh M."/>
            <person name="Kuo A."/>
            <person name="Thoen E."/>
            <person name="Andreopoulos B."/>
            <person name="Lu D."/>
            <person name="Skrede I."/>
            <person name="Drula E."/>
            <person name="Henrissat B."/>
            <person name="Morin E."/>
            <person name="Kohler A."/>
            <person name="Barry K."/>
            <person name="LaButti K."/>
            <person name="Morin E."/>
            <person name="Salamov A."/>
            <person name="Lipzen A."/>
            <person name="Mereny Z."/>
            <person name="Hegedus B."/>
            <person name="Baldrian P."/>
            <person name="Stursova M."/>
            <person name="Weitz H."/>
            <person name="Taylor A."/>
            <person name="Grigoriev I.V."/>
            <person name="Nagy L.G."/>
            <person name="Martin F."/>
            <person name="Kauserud H."/>
        </authorList>
    </citation>
    <scope>NUCLEOTIDE SEQUENCE</scope>
    <source>
        <strain evidence="1">CBHHK067</strain>
    </source>
</reference>
<dbReference type="EMBL" id="JARKIE010000038">
    <property type="protein sequence ID" value="KAJ7695468.1"/>
    <property type="molecule type" value="Genomic_DNA"/>
</dbReference>
<evidence type="ECO:0000313" key="2">
    <source>
        <dbReference type="Proteomes" id="UP001221757"/>
    </source>
</evidence>